<dbReference type="Gene3D" id="1.10.1670.10">
    <property type="entry name" value="Helix-hairpin-Helix base-excision DNA repair enzymes (C-terminal)"/>
    <property type="match status" value="1"/>
</dbReference>
<evidence type="ECO:0000313" key="3">
    <source>
        <dbReference type="EMBL" id="KAK0729725.1"/>
    </source>
</evidence>
<dbReference type="Proteomes" id="UP001172102">
    <property type="component" value="Unassembled WGS sequence"/>
</dbReference>
<dbReference type="SUPFAM" id="SSF48150">
    <property type="entry name" value="DNA-glycosylase"/>
    <property type="match status" value="1"/>
</dbReference>
<dbReference type="InterPro" id="IPR003265">
    <property type="entry name" value="HhH-GPD_domain"/>
</dbReference>
<keyword evidence="4" id="KW-1185">Reference proteome</keyword>
<dbReference type="GO" id="GO:0006285">
    <property type="term" value="P:base-excision repair, AP site formation"/>
    <property type="evidence" value="ECO:0007669"/>
    <property type="project" value="UniProtKB-ARBA"/>
</dbReference>
<dbReference type="PANTHER" id="PTHR47203">
    <property type="match status" value="1"/>
</dbReference>
<feature type="region of interest" description="Disordered" evidence="1">
    <location>
        <begin position="73"/>
        <end position="132"/>
    </location>
</feature>
<feature type="region of interest" description="Disordered" evidence="1">
    <location>
        <begin position="1"/>
        <end position="30"/>
    </location>
</feature>
<dbReference type="CDD" id="cd00056">
    <property type="entry name" value="ENDO3c"/>
    <property type="match status" value="1"/>
</dbReference>
<dbReference type="Pfam" id="PF00730">
    <property type="entry name" value="HhH-GPD"/>
    <property type="match status" value="1"/>
</dbReference>
<feature type="domain" description="HhH-GPD" evidence="2">
    <location>
        <begin position="292"/>
        <end position="478"/>
    </location>
</feature>
<dbReference type="InterPro" id="IPR011257">
    <property type="entry name" value="DNA_glycosylase"/>
</dbReference>
<comment type="caution">
    <text evidence="3">The sequence shown here is derived from an EMBL/GenBank/DDBJ whole genome shotgun (WGS) entry which is preliminary data.</text>
</comment>
<feature type="compositionally biased region" description="Polar residues" evidence="1">
    <location>
        <begin position="1"/>
        <end position="10"/>
    </location>
</feature>
<evidence type="ECO:0000259" key="2">
    <source>
        <dbReference type="SMART" id="SM00478"/>
    </source>
</evidence>
<dbReference type="GO" id="GO:0000702">
    <property type="term" value="F:oxidized base lesion DNA N-glycosylase activity"/>
    <property type="evidence" value="ECO:0007669"/>
    <property type="project" value="UniProtKB-ARBA"/>
</dbReference>
<organism evidence="3 4">
    <name type="scientific">Lasiosphaeris hirsuta</name>
    <dbReference type="NCBI Taxonomy" id="260670"/>
    <lineage>
        <taxon>Eukaryota</taxon>
        <taxon>Fungi</taxon>
        <taxon>Dikarya</taxon>
        <taxon>Ascomycota</taxon>
        <taxon>Pezizomycotina</taxon>
        <taxon>Sordariomycetes</taxon>
        <taxon>Sordariomycetidae</taxon>
        <taxon>Sordariales</taxon>
        <taxon>Lasiosphaeriaceae</taxon>
        <taxon>Lasiosphaeris</taxon>
    </lineage>
</organism>
<dbReference type="Gene3D" id="1.10.340.30">
    <property type="entry name" value="Hypothetical protein, domain 2"/>
    <property type="match status" value="1"/>
</dbReference>
<dbReference type="EMBL" id="JAUKUA010000001">
    <property type="protein sequence ID" value="KAK0729725.1"/>
    <property type="molecule type" value="Genomic_DNA"/>
</dbReference>
<feature type="compositionally biased region" description="Basic and acidic residues" evidence="1">
    <location>
        <begin position="505"/>
        <end position="525"/>
    </location>
</feature>
<feature type="region of interest" description="Disordered" evidence="1">
    <location>
        <begin position="505"/>
        <end position="532"/>
    </location>
</feature>
<dbReference type="PANTHER" id="PTHR47203:SF1">
    <property type="entry name" value="HYPOTHETICAL BASE EXCISION DNA REPAIR PROTEIN (EUROFUNG)"/>
    <property type="match status" value="1"/>
</dbReference>
<name>A0AA40E7E6_9PEZI</name>
<gene>
    <name evidence="3" type="ORF">B0H67DRAFT_474309</name>
</gene>
<dbReference type="InterPro" id="IPR023170">
    <property type="entry name" value="HhH_base_excis_C"/>
</dbReference>
<reference evidence="3" key="1">
    <citation type="submission" date="2023-06" db="EMBL/GenBank/DDBJ databases">
        <title>Genome-scale phylogeny and comparative genomics of the fungal order Sordariales.</title>
        <authorList>
            <consortium name="Lawrence Berkeley National Laboratory"/>
            <person name="Hensen N."/>
            <person name="Bonometti L."/>
            <person name="Westerberg I."/>
            <person name="Brannstrom I.O."/>
            <person name="Guillou S."/>
            <person name="Cros-Aarteil S."/>
            <person name="Calhoun S."/>
            <person name="Haridas S."/>
            <person name="Kuo A."/>
            <person name="Mondo S."/>
            <person name="Pangilinan J."/>
            <person name="Riley R."/>
            <person name="Labutti K."/>
            <person name="Andreopoulos B."/>
            <person name="Lipzen A."/>
            <person name="Chen C."/>
            <person name="Yanf M."/>
            <person name="Daum C."/>
            <person name="Ng V."/>
            <person name="Clum A."/>
            <person name="Steindorff A."/>
            <person name="Ohm R."/>
            <person name="Martin F."/>
            <person name="Silar P."/>
            <person name="Natvig D."/>
            <person name="Lalanne C."/>
            <person name="Gautier V."/>
            <person name="Ament-Velasquez S.L."/>
            <person name="Kruys A."/>
            <person name="Hutchinson M.I."/>
            <person name="Powell A.J."/>
            <person name="Barry K."/>
            <person name="Miller A.N."/>
            <person name="Grigoriev I.V."/>
            <person name="Debuchy R."/>
            <person name="Gladieux P."/>
            <person name="Thoren M.H."/>
            <person name="Johannesson H."/>
        </authorList>
    </citation>
    <scope>NUCLEOTIDE SEQUENCE</scope>
    <source>
        <strain evidence="3">SMH4607-1</strain>
    </source>
</reference>
<evidence type="ECO:0000313" key="4">
    <source>
        <dbReference type="Proteomes" id="UP001172102"/>
    </source>
</evidence>
<accession>A0AA40E7E6</accession>
<dbReference type="SMART" id="SM00478">
    <property type="entry name" value="ENDO3c"/>
    <property type="match status" value="1"/>
</dbReference>
<sequence>MEASPPSQKATAAPKRKHGRQIPAQPLKGGWTLPHGMGTVFFAPSAAAPEGGNVIEALAFPAKEAALVAASPAPPTVTKVPPKPAAKRTATRQTRVSLRVTKPLSNGPGQSDETTVRHEEVTNEDGYPNKRARVPRSSTLKTAQVVAFGVASEDTETLIKTEKTEATLDIAEGTLSAVSTRKLLIIKGIIVKDNVAVKTEGKILVDTSKILDPDYRAMIKRGADNPYGLTPGYSPYSYRRVPSEEDCEEVYGILAELHGGCMPPEKMPAASLEVAGCGEVPCVLDALLRTLISGYTLMARANSAIQNLAKHYGVREEGTGKGSINWEKVRLSPHDELAGVIRIAGDGPKRARFIKTILDMVYEENVAKLAAEEIDPAKGKDTNNLLSLDHMHNMTKDEALAKFVTYPGIGIKTAACVTLFCLQIPCFAVDTHVQKFCRWLGWVPPKADPDNCFRHGDFMVPDHLKYGLHQLFIRHGQMCFKCRKATKPGTKDWNKAPECPLEHLLDRSKDEAGSAKPKGKEKVESDGEDESD</sequence>
<feature type="compositionally biased region" description="Polar residues" evidence="1">
    <location>
        <begin position="103"/>
        <end position="113"/>
    </location>
</feature>
<dbReference type="AlphaFoldDB" id="A0AA40E7E6"/>
<protein>
    <submittedName>
        <fullName evidence="3">DNA glycosylase</fullName>
    </submittedName>
</protein>
<evidence type="ECO:0000256" key="1">
    <source>
        <dbReference type="SAM" id="MobiDB-lite"/>
    </source>
</evidence>
<proteinExistence type="predicted"/>